<dbReference type="EMBL" id="CADEPM010000001">
    <property type="protein sequence ID" value="CAB3398767.1"/>
    <property type="molecule type" value="Genomic_DNA"/>
</dbReference>
<comment type="caution">
    <text evidence="9">The sequence shown here is derived from an EMBL/GenBank/DDBJ whole genome shotgun (WGS) entry which is preliminary data.</text>
</comment>
<dbReference type="PANTHER" id="PTHR24300:SF79">
    <property type="entry name" value="CYTOCHROME P450 FAMILY"/>
    <property type="match status" value="1"/>
</dbReference>
<evidence type="ECO:0000256" key="1">
    <source>
        <dbReference type="ARBA" id="ARBA00001971"/>
    </source>
</evidence>
<evidence type="ECO:0000256" key="8">
    <source>
        <dbReference type="RuleBase" id="RU000461"/>
    </source>
</evidence>
<evidence type="ECO:0000256" key="6">
    <source>
        <dbReference type="ARBA" id="ARBA00023033"/>
    </source>
</evidence>
<dbReference type="InterPro" id="IPR050182">
    <property type="entry name" value="Cytochrome_P450_fam2"/>
</dbReference>
<keyword evidence="3 7" id="KW-0479">Metal-binding</keyword>
<dbReference type="InterPro" id="IPR002401">
    <property type="entry name" value="Cyt_P450_E_grp-I"/>
</dbReference>
<dbReference type="GO" id="GO:0006805">
    <property type="term" value="P:xenobiotic metabolic process"/>
    <property type="evidence" value="ECO:0007669"/>
    <property type="project" value="TreeGrafter"/>
</dbReference>
<dbReference type="SUPFAM" id="SSF48264">
    <property type="entry name" value="Cytochrome P450"/>
    <property type="match status" value="1"/>
</dbReference>
<dbReference type="GO" id="GO:0020037">
    <property type="term" value="F:heme binding"/>
    <property type="evidence" value="ECO:0007669"/>
    <property type="project" value="InterPro"/>
</dbReference>
<organism evidence="9 10">
    <name type="scientific">Caenorhabditis bovis</name>
    <dbReference type="NCBI Taxonomy" id="2654633"/>
    <lineage>
        <taxon>Eukaryota</taxon>
        <taxon>Metazoa</taxon>
        <taxon>Ecdysozoa</taxon>
        <taxon>Nematoda</taxon>
        <taxon>Chromadorea</taxon>
        <taxon>Rhabditida</taxon>
        <taxon>Rhabditina</taxon>
        <taxon>Rhabditomorpha</taxon>
        <taxon>Rhabditoidea</taxon>
        <taxon>Rhabditidae</taxon>
        <taxon>Peloderinae</taxon>
        <taxon>Caenorhabditis</taxon>
    </lineage>
</organism>
<dbReference type="InterPro" id="IPR036396">
    <property type="entry name" value="Cyt_P450_sf"/>
</dbReference>
<dbReference type="Gene3D" id="1.10.630.10">
    <property type="entry name" value="Cytochrome P450"/>
    <property type="match status" value="1"/>
</dbReference>
<dbReference type="FunFam" id="1.10.630.10:FF:000036">
    <property type="entry name" value="CYtochrome P450 family"/>
    <property type="match status" value="1"/>
</dbReference>
<gene>
    <name evidence="9" type="ORF">CBOVIS_LOCUS2007</name>
</gene>
<keyword evidence="10" id="KW-1185">Reference proteome</keyword>
<dbReference type="PRINTS" id="PR00463">
    <property type="entry name" value="EP450I"/>
</dbReference>
<evidence type="ECO:0000256" key="7">
    <source>
        <dbReference type="PIRSR" id="PIRSR602401-1"/>
    </source>
</evidence>
<dbReference type="PRINTS" id="PR00385">
    <property type="entry name" value="P450"/>
</dbReference>
<proteinExistence type="inferred from homology"/>
<dbReference type="Pfam" id="PF00067">
    <property type="entry name" value="p450"/>
    <property type="match status" value="1"/>
</dbReference>
<dbReference type="AlphaFoldDB" id="A0A8S1EG88"/>
<feature type="binding site" description="axial binding residue" evidence="7">
    <location>
        <position position="444"/>
    </location>
    <ligand>
        <name>heme</name>
        <dbReference type="ChEBI" id="CHEBI:30413"/>
    </ligand>
    <ligandPart>
        <name>Fe</name>
        <dbReference type="ChEBI" id="CHEBI:18248"/>
    </ligandPart>
</feature>
<dbReference type="OrthoDB" id="2789670at2759"/>
<evidence type="ECO:0000313" key="9">
    <source>
        <dbReference type="EMBL" id="CAB3398767.1"/>
    </source>
</evidence>
<dbReference type="GO" id="GO:0006082">
    <property type="term" value="P:organic acid metabolic process"/>
    <property type="evidence" value="ECO:0007669"/>
    <property type="project" value="TreeGrafter"/>
</dbReference>
<evidence type="ECO:0000256" key="4">
    <source>
        <dbReference type="ARBA" id="ARBA00023002"/>
    </source>
</evidence>
<protein>
    <recommendedName>
        <fullName evidence="11">CYtochrome P450 family</fullName>
    </recommendedName>
</protein>
<keyword evidence="7 8" id="KW-0349">Heme</keyword>
<keyword evidence="5 7" id="KW-0408">Iron</keyword>
<reference evidence="9 10" key="1">
    <citation type="submission" date="2020-04" db="EMBL/GenBank/DDBJ databases">
        <authorList>
            <person name="Laetsch R D."/>
            <person name="Stevens L."/>
            <person name="Kumar S."/>
            <person name="Blaxter L. M."/>
        </authorList>
    </citation>
    <scope>NUCLEOTIDE SEQUENCE [LARGE SCALE GENOMIC DNA]</scope>
</reference>
<evidence type="ECO:0000256" key="5">
    <source>
        <dbReference type="ARBA" id="ARBA00023004"/>
    </source>
</evidence>
<dbReference type="CDD" id="cd20617">
    <property type="entry name" value="CYP1_2-like"/>
    <property type="match status" value="1"/>
</dbReference>
<dbReference type="GO" id="GO:0005737">
    <property type="term" value="C:cytoplasm"/>
    <property type="evidence" value="ECO:0007669"/>
    <property type="project" value="TreeGrafter"/>
</dbReference>
<name>A0A8S1EG88_9PELO</name>
<evidence type="ECO:0000313" key="10">
    <source>
        <dbReference type="Proteomes" id="UP000494206"/>
    </source>
</evidence>
<evidence type="ECO:0008006" key="11">
    <source>
        <dbReference type="Google" id="ProtNLM"/>
    </source>
</evidence>
<dbReference type="Proteomes" id="UP000494206">
    <property type="component" value="Unassembled WGS sequence"/>
</dbReference>
<sequence length="498" mass="56773">MLILIIITIVIAWLLADHYKRRRRLPPGPISIPLIGNLHQIAYYTWKTGGVVEMMDAFRKKYGNVFTLWLGPVPAVNLADYESAHEAMVKHGHKYADKYLSPLFAYTRNNRGVLMTNGEAWSVQRRFALQTLRSMGMGKDVMEARIIDELDDRFADIDEMAVDGITTIKANELFDVTVGSIINGVLSGERFGKRPEAFWELKAHLEANQKRLTPFQMMMPLWAMKLLYKNEIDLLAKNRQRVIDYVGRDAVKRIEEVRAGRRVINKANADDFIDAYILRMLEEEEEGTSNHFNVDELKAVLLDLWIAGQETTATTLCSGVLHLLHHPEEMRKIRDELHVVTDSSTRRLSLKDRVRTPYLNATLAEIQRHASILSVNFWRVNDEPIVIAGHPIDAGAIVAAQLSVLHRNETVFVGDCDAFRPSRFVDDEQLASRVIPFGIGKRACLGEGLARAELYLILGNLLLRYELRPHGELPKIENVMKLSILKKPPKYDLEFVKL</sequence>
<dbReference type="InterPro" id="IPR001128">
    <property type="entry name" value="Cyt_P450"/>
</dbReference>
<keyword evidence="6 8" id="KW-0503">Monooxygenase</keyword>
<comment type="similarity">
    <text evidence="2 8">Belongs to the cytochrome P450 family.</text>
</comment>
<evidence type="ECO:0000256" key="3">
    <source>
        <dbReference type="ARBA" id="ARBA00022723"/>
    </source>
</evidence>
<dbReference type="InterPro" id="IPR017972">
    <property type="entry name" value="Cyt_P450_CS"/>
</dbReference>
<comment type="cofactor">
    <cofactor evidence="1 7">
        <name>heme</name>
        <dbReference type="ChEBI" id="CHEBI:30413"/>
    </cofactor>
</comment>
<dbReference type="PANTHER" id="PTHR24300">
    <property type="entry name" value="CYTOCHROME P450 508A4-RELATED"/>
    <property type="match status" value="1"/>
</dbReference>
<keyword evidence="4 8" id="KW-0560">Oxidoreductase</keyword>
<dbReference type="GO" id="GO:0016712">
    <property type="term" value="F:oxidoreductase activity, acting on paired donors, with incorporation or reduction of molecular oxygen, reduced flavin or flavoprotein as one donor, and incorporation of one atom of oxygen"/>
    <property type="evidence" value="ECO:0007669"/>
    <property type="project" value="TreeGrafter"/>
</dbReference>
<dbReference type="PROSITE" id="PS00086">
    <property type="entry name" value="CYTOCHROME_P450"/>
    <property type="match status" value="1"/>
</dbReference>
<accession>A0A8S1EG88</accession>
<evidence type="ECO:0000256" key="2">
    <source>
        <dbReference type="ARBA" id="ARBA00010617"/>
    </source>
</evidence>
<dbReference type="GO" id="GO:0005506">
    <property type="term" value="F:iron ion binding"/>
    <property type="evidence" value="ECO:0007669"/>
    <property type="project" value="InterPro"/>
</dbReference>